<accession>A0A0C3Q597</accession>
<reference evidence="2 3" key="1">
    <citation type="submission" date="2014-04" db="EMBL/GenBank/DDBJ databases">
        <authorList>
            <consortium name="DOE Joint Genome Institute"/>
            <person name="Kuo A."/>
            <person name="Girlanda M."/>
            <person name="Perotto S."/>
            <person name="Kohler A."/>
            <person name="Nagy L.G."/>
            <person name="Floudas D."/>
            <person name="Copeland A."/>
            <person name="Barry K.W."/>
            <person name="Cichocki N."/>
            <person name="Veneault-Fourrey C."/>
            <person name="LaButti K."/>
            <person name="Lindquist E.A."/>
            <person name="Lipzen A."/>
            <person name="Lundell T."/>
            <person name="Morin E."/>
            <person name="Murat C."/>
            <person name="Sun H."/>
            <person name="Tunlid A."/>
            <person name="Henrissat B."/>
            <person name="Grigoriev I.V."/>
            <person name="Hibbett D.S."/>
            <person name="Martin F."/>
            <person name="Nordberg H.P."/>
            <person name="Cantor M.N."/>
            <person name="Hua S.X."/>
        </authorList>
    </citation>
    <scope>NUCLEOTIDE SEQUENCE [LARGE SCALE GENOMIC DNA]</scope>
    <source>
        <strain evidence="2 3">MUT 4182</strain>
    </source>
</reference>
<evidence type="ECO:0000313" key="3">
    <source>
        <dbReference type="Proteomes" id="UP000054248"/>
    </source>
</evidence>
<dbReference type="AlphaFoldDB" id="A0A0C3Q597"/>
<dbReference type="EMBL" id="KN823064">
    <property type="protein sequence ID" value="KIO24285.1"/>
    <property type="molecule type" value="Genomic_DNA"/>
</dbReference>
<gene>
    <name evidence="2" type="ORF">M407DRAFT_9023</name>
</gene>
<proteinExistence type="predicted"/>
<evidence type="ECO:0000256" key="1">
    <source>
        <dbReference type="SAM" id="MobiDB-lite"/>
    </source>
</evidence>
<feature type="region of interest" description="Disordered" evidence="1">
    <location>
        <begin position="23"/>
        <end position="166"/>
    </location>
</feature>
<name>A0A0C3Q597_9AGAM</name>
<keyword evidence="3" id="KW-1185">Reference proteome</keyword>
<feature type="compositionally biased region" description="Polar residues" evidence="1">
    <location>
        <begin position="60"/>
        <end position="70"/>
    </location>
</feature>
<feature type="compositionally biased region" description="Acidic residues" evidence="1">
    <location>
        <begin position="46"/>
        <end position="56"/>
    </location>
</feature>
<organism evidence="2 3">
    <name type="scientific">Tulasnella calospora MUT 4182</name>
    <dbReference type="NCBI Taxonomy" id="1051891"/>
    <lineage>
        <taxon>Eukaryota</taxon>
        <taxon>Fungi</taxon>
        <taxon>Dikarya</taxon>
        <taxon>Basidiomycota</taxon>
        <taxon>Agaricomycotina</taxon>
        <taxon>Agaricomycetes</taxon>
        <taxon>Cantharellales</taxon>
        <taxon>Tulasnellaceae</taxon>
        <taxon>Tulasnella</taxon>
    </lineage>
</organism>
<reference evidence="3" key="2">
    <citation type="submission" date="2015-01" db="EMBL/GenBank/DDBJ databases">
        <title>Evolutionary Origins and Diversification of the Mycorrhizal Mutualists.</title>
        <authorList>
            <consortium name="DOE Joint Genome Institute"/>
            <consortium name="Mycorrhizal Genomics Consortium"/>
            <person name="Kohler A."/>
            <person name="Kuo A."/>
            <person name="Nagy L.G."/>
            <person name="Floudas D."/>
            <person name="Copeland A."/>
            <person name="Barry K.W."/>
            <person name="Cichocki N."/>
            <person name="Veneault-Fourrey C."/>
            <person name="LaButti K."/>
            <person name="Lindquist E.A."/>
            <person name="Lipzen A."/>
            <person name="Lundell T."/>
            <person name="Morin E."/>
            <person name="Murat C."/>
            <person name="Riley R."/>
            <person name="Ohm R."/>
            <person name="Sun H."/>
            <person name="Tunlid A."/>
            <person name="Henrissat B."/>
            <person name="Grigoriev I.V."/>
            <person name="Hibbett D.S."/>
            <person name="Martin F."/>
        </authorList>
    </citation>
    <scope>NUCLEOTIDE SEQUENCE [LARGE SCALE GENOMIC DNA]</scope>
    <source>
        <strain evidence="3">MUT 4182</strain>
    </source>
</reference>
<feature type="region of interest" description="Disordered" evidence="1">
    <location>
        <begin position="277"/>
        <end position="321"/>
    </location>
</feature>
<evidence type="ECO:0000313" key="2">
    <source>
        <dbReference type="EMBL" id="KIO24285.1"/>
    </source>
</evidence>
<dbReference type="Proteomes" id="UP000054248">
    <property type="component" value="Unassembled WGS sequence"/>
</dbReference>
<feature type="compositionally biased region" description="Basic and acidic residues" evidence="1">
    <location>
        <begin position="277"/>
        <end position="289"/>
    </location>
</feature>
<dbReference type="OrthoDB" id="3063862at2759"/>
<sequence length="533" mass="58716">MVSAAAGQLGRNLLLSPHCKIDHTSGSRFTSSSSPVADVQMSDPYIDIDELVDDPLADQPESQELPSLSQLDHDRRTSTTTIPAPRRSSQRLTGRTPEAVSTSTNPQPKQVPGCSTGKKKDKSAAAMTAADDRDVACPEIGEAQKSTPAKSTTRKRKKPSAEKDRQGDIVQSLKIEYTVTCVALSTLTGKKGKVLKTPKGAKSEVLSLSDDEPFDTFKAQLLALFSRNFKSVKNKDDWEWFDVCWSIPRVHSTSTSLRIEPHFQVLLEKAARGGKAEVKIQMTERSKEYTDDDDALSSSSSEESSEDERKKKKRKKKDEIPVHEAEEAQLQLDLEEKWTCPDPKCPSKVCWISKDHGGIHIPLAAKEYTVWTAAIMKGPESATLDSPPHHHLFDPDPNARTPLLANRQATALRNQFQAPPVHIHNYMNGAPVVSEAPAAVPAGTVPTSNEQATSNFARRGASMSLDDFGREFRLLPSIIEKFRVHDITDAAFLNYLPNEEVRITLGLSIDARELHVPSMAKISRSIIWGDNIG</sequence>
<protein>
    <submittedName>
        <fullName evidence="2">Uncharacterized protein</fullName>
    </submittedName>
</protein>
<feature type="compositionally biased region" description="Polar residues" evidence="1">
    <location>
        <begin position="99"/>
        <end position="108"/>
    </location>
</feature>
<dbReference type="STRING" id="1051891.A0A0C3Q597"/>
<dbReference type="HOGENOM" id="CLU_578959_0_0_1"/>